<feature type="transmembrane region" description="Helical" evidence="13">
    <location>
        <begin position="556"/>
        <end position="581"/>
    </location>
</feature>
<evidence type="ECO:0000256" key="3">
    <source>
        <dbReference type="ARBA" id="ARBA00022475"/>
    </source>
</evidence>
<keyword evidence="10" id="KW-0325">Glycoprotein</keyword>
<feature type="domain" description="G-protein coupled receptors family 3 profile" evidence="14">
    <location>
        <begin position="556"/>
        <end position="820"/>
    </location>
</feature>
<feature type="compositionally biased region" description="Polar residues" evidence="12">
    <location>
        <begin position="842"/>
        <end position="896"/>
    </location>
</feature>
<feature type="transmembrane region" description="Helical" evidence="13">
    <location>
        <begin position="746"/>
        <end position="768"/>
    </location>
</feature>
<keyword evidence="16" id="KW-1185">Reference proteome</keyword>
<dbReference type="InterPro" id="IPR000162">
    <property type="entry name" value="GPCR_3_mtglu_rcpt"/>
</dbReference>
<organism evidence="15 16">
    <name type="scientific">Cotesia congregata</name>
    <name type="common">Parasitoid wasp</name>
    <name type="synonym">Apanteles congregatus</name>
    <dbReference type="NCBI Taxonomy" id="51543"/>
    <lineage>
        <taxon>Eukaryota</taxon>
        <taxon>Metazoa</taxon>
        <taxon>Ecdysozoa</taxon>
        <taxon>Arthropoda</taxon>
        <taxon>Hexapoda</taxon>
        <taxon>Insecta</taxon>
        <taxon>Pterygota</taxon>
        <taxon>Neoptera</taxon>
        <taxon>Endopterygota</taxon>
        <taxon>Hymenoptera</taxon>
        <taxon>Apocrita</taxon>
        <taxon>Ichneumonoidea</taxon>
        <taxon>Braconidae</taxon>
        <taxon>Microgastrinae</taxon>
        <taxon>Cotesia</taxon>
    </lineage>
</organism>
<keyword evidence="3" id="KW-1003">Cell membrane</keyword>
<comment type="similarity">
    <text evidence="2">Belongs to the G-protein coupled receptor 3 family.</text>
</comment>
<keyword evidence="7 13" id="KW-0472">Membrane</keyword>
<sequence>MKNQKRRSPMSALIKISIILLWIFLIFSVFSLTNAYSNIKSDYNGANSSKLIRIDGDIIFGGIFPMHEQIVGLSGELPCGAVKEEKGVQRLEAMLFAIDEINRNDELLPNTTLGALILDSCSSDTYALDQSMEFDMTEYKCEDGKAPLYVPHKSVTGVIGASFSVVSIMVANILRLFKYSNIPQLSYASTSTELSDKSRFEYFSRVVPPDNFQAQAMVEVVHQLGWKYVSTVAVEGDYEYNICVAISEKILRNSRAEDFDRIIERLGSKHNARGVILFVDEDNIRKLLQATVRANRTGHFMWVGSDSWGAKVHPVRDQEFAAQGAITILPFGNSLKDFDEYYKNLRPRVGNECNGQTEKNVPYPLGSKTGKMVNCRNVWFREFWSQHHKCHFIEQNSSSSAAKTGVKRCTVDAVYAMAHAVHNIINDECVKTRGTVHHLCDSLTPAPPGQHLLHYIRNVSFTGRQGTEIRFNNDGDAFGFYNIYQYQHTDENRYDYNLIGSWKEDMCCWSCMRCPDNAYVFNDSCRNCGPGWAPDNISKSRCIKIPAEIITWASPWAIVPLSFASIGILITLFTIIIFVRFNHTPVIMASGRELCYVLLVGILLCYGMSFVILGEPTRWNCTYLRIGLGLCLSICYSAILTKTNRISRIFTQGKKCLKRPSYTSPKSQIAISLGITSIQLIGTIVWLIIEPPDIKEIHPSPLTAVLTCRVSTFSLMMSLVYNMVLILMCTLYAFKTRKIPANFNEAKYIGFTMYSTCIVWLAFVPIYFSTYNDYTIQIASMCMCINISATVVLGCLFIPKVYLVLFQPNKNVRSGHTNTVSAGGPGSAGAPSGGNAQNSSSTHSGLRSTYSMRFVPSRSQTMQSVTSCSRSSPVTGDNDDTSSINKPITTVSASTEAKQKIM</sequence>
<evidence type="ECO:0000256" key="12">
    <source>
        <dbReference type="SAM" id="MobiDB-lite"/>
    </source>
</evidence>
<dbReference type="SUPFAM" id="SSF53822">
    <property type="entry name" value="Periplasmic binding protein-like I"/>
    <property type="match status" value="1"/>
</dbReference>
<keyword evidence="4 13" id="KW-0812">Transmembrane</keyword>
<dbReference type="Pfam" id="PF00003">
    <property type="entry name" value="7tm_3"/>
    <property type="match status" value="1"/>
</dbReference>
<keyword evidence="6" id="KW-0297">G-protein coupled receptor</keyword>
<name>A0A8J2HGB3_COTCN</name>
<evidence type="ECO:0000256" key="10">
    <source>
        <dbReference type="ARBA" id="ARBA00023180"/>
    </source>
</evidence>
<gene>
    <name evidence="15" type="ORF">HICCMSTLAB_LOCUS7117</name>
</gene>
<dbReference type="InterPro" id="IPR000337">
    <property type="entry name" value="GPCR_3"/>
</dbReference>
<dbReference type="FunFam" id="3.40.50.2300:FF:000009">
    <property type="entry name" value="Glutamate receptor, metabotropic 4"/>
    <property type="match status" value="1"/>
</dbReference>
<dbReference type="InterPro" id="IPR028082">
    <property type="entry name" value="Peripla_BP_I"/>
</dbReference>
<feature type="region of interest" description="Disordered" evidence="12">
    <location>
        <begin position="816"/>
        <end position="902"/>
    </location>
</feature>
<evidence type="ECO:0000313" key="16">
    <source>
        <dbReference type="Proteomes" id="UP000786811"/>
    </source>
</evidence>
<dbReference type="Gene3D" id="2.10.50.30">
    <property type="entry name" value="GPCR, family 3, nine cysteines domain"/>
    <property type="match status" value="1"/>
</dbReference>
<dbReference type="OrthoDB" id="425344at2759"/>
<dbReference type="PROSITE" id="PS00981">
    <property type="entry name" value="G_PROTEIN_RECEP_F3_3"/>
    <property type="match status" value="1"/>
</dbReference>
<proteinExistence type="inferred from homology"/>
<dbReference type="InterPro" id="IPR038550">
    <property type="entry name" value="GPCR_3_9-Cys_sf"/>
</dbReference>
<protein>
    <submittedName>
        <fullName evidence="15">Similar to GRM8: Metabotropic glutamate receptor 8 (Homo sapiens)</fullName>
    </submittedName>
</protein>
<keyword evidence="11" id="KW-0807">Transducer</keyword>
<evidence type="ECO:0000256" key="5">
    <source>
        <dbReference type="ARBA" id="ARBA00022989"/>
    </source>
</evidence>
<evidence type="ECO:0000256" key="4">
    <source>
        <dbReference type="ARBA" id="ARBA00022692"/>
    </source>
</evidence>
<dbReference type="PRINTS" id="PR00593">
    <property type="entry name" value="MTABOTROPICR"/>
</dbReference>
<dbReference type="InterPro" id="IPR017978">
    <property type="entry name" value="GPCR_3_C"/>
</dbReference>
<evidence type="ECO:0000259" key="14">
    <source>
        <dbReference type="PROSITE" id="PS50259"/>
    </source>
</evidence>
<dbReference type="CDD" id="cd15934">
    <property type="entry name" value="7tmC_mGluRs_group2_3"/>
    <property type="match status" value="1"/>
</dbReference>
<dbReference type="GO" id="GO:0005886">
    <property type="term" value="C:plasma membrane"/>
    <property type="evidence" value="ECO:0007669"/>
    <property type="project" value="UniProtKB-SubCell"/>
</dbReference>
<feature type="transmembrane region" description="Helical" evidence="13">
    <location>
        <begin position="624"/>
        <end position="641"/>
    </location>
</feature>
<keyword evidence="9 15" id="KW-0675">Receptor</keyword>
<feature type="transmembrane region" description="Helical" evidence="13">
    <location>
        <begin position="593"/>
        <end position="612"/>
    </location>
</feature>
<dbReference type="InterPro" id="IPR001828">
    <property type="entry name" value="ANF_lig-bd_rcpt"/>
</dbReference>
<comment type="subcellular location">
    <subcellularLocation>
        <location evidence="1">Cell membrane</location>
        <topology evidence="1">Multi-pass membrane protein</topology>
    </subcellularLocation>
</comment>
<dbReference type="InterPro" id="IPR017979">
    <property type="entry name" value="GPCR_3_CS"/>
</dbReference>
<keyword evidence="5 13" id="KW-1133">Transmembrane helix</keyword>
<dbReference type="Pfam" id="PF01094">
    <property type="entry name" value="ANF_receptor"/>
    <property type="match status" value="1"/>
</dbReference>
<evidence type="ECO:0000313" key="15">
    <source>
        <dbReference type="EMBL" id="CAG5093791.1"/>
    </source>
</evidence>
<feature type="compositionally biased region" description="Low complexity" evidence="12">
    <location>
        <begin position="828"/>
        <end position="841"/>
    </location>
</feature>
<dbReference type="GO" id="GO:0004930">
    <property type="term" value="F:G protein-coupled receptor activity"/>
    <property type="evidence" value="ECO:0007669"/>
    <property type="project" value="UniProtKB-KW"/>
</dbReference>
<feature type="transmembrane region" description="Helical" evidence="13">
    <location>
        <begin position="669"/>
        <end position="689"/>
    </location>
</feature>
<evidence type="ECO:0000256" key="1">
    <source>
        <dbReference type="ARBA" id="ARBA00004651"/>
    </source>
</evidence>
<evidence type="ECO:0000256" key="9">
    <source>
        <dbReference type="ARBA" id="ARBA00023170"/>
    </source>
</evidence>
<comment type="caution">
    <text evidence="15">The sequence shown here is derived from an EMBL/GenBank/DDBJ whole genome shotgun (WGS) entry which is preliminary data.</text>
</comment>
<feature type="transmembrane region" description="Helical" evidence="13">
    <location>
        <begin position="774"/>
        <end position="798"/>
    </location>
</feature>
<evidence type="ECO:0000256" key="11">
    <source>
        <dbReference type="ARBA" id="ARBA00023224"/>
    </source>
</evidence>
<dbReference type="PRINTS" id="PR00248">
    <property type="entry name" value="GPCRMGR"/>
</dbReference>
<dbReference type="InterPro" id="IPR050726">
    <property type="entry name" value="mGluR"/>
</dbReference>
<dbReference type="Proteomes" id="UP000786811">
    <property type="component" value="Unassembled WGS sequence"/>
</dbReference>
<evidence type="ECO:0000256" key="13">
    <source>
        <dbReference type="SAM" id="Phobius"/>
    </source>
</evidence>
<evidence type="ECO:0000256" key="8">
    <source>
        <dbReference type="ARBA" id="ARBA00023157"/>
    </source>
</evidence>
<dbReference type="PANTHER" id="PTHR24060">
    <property type="entry name" value="METABOTROPIC GLUTAMATE RECEPTOR"/>
    <property type="match status" value="1"/>
</dbReference>
<evidence type="ECO:0000256" key="7">
    <source>
        <dbReference type="ARBA" id="ARBA00023136"/>
    </source>
</evidence>
<dbReference type="AlphaFoldDB" id="A0A8J2HGB3"/>
<dbReference type="EMBL" id="CAJNRD030001120">
    <property type="protein sequence ID" value="CAG5093791.1"/>
    <property type="molecule type" value="Genomic_DNA"/>
</dbReference>
<keyword evidence="8" id="KW-1015">Disulfide bond</keyword>
<accession>A0A8J2HGB3</accession>
<dbReference type="PROSITE" id="PS50259">
    <property type="entry name" value="G_PROTEIN_RECEP_F3_4"/>
    <property type="match status" value="1"/>
</dbReference>
<evidence type="ECO:0000256" key="2">
    <source>
        <dbReference type="ARBA" id="ARBA00007242"/>
    </source>
</evidence>
<reference evidence="15" key="1">
    <citation type="submission" date="2021-04" db="EMBL/GenBank/DDBJ databases">
        <authorList>
            <person name="Chebbi M.A.C M."/>
        </authorList>
    </citation>
    <scope>NUCLEOTIDE SEQUENCE</scope>
</reference>
<evidence type="ECO:0000256" key="6">
    <source>
        <dbReference type="ARBA" id="ARBA00023040"/>
    </source>
</evidence>
<feature type="transmembrane region" description="Helical" evidence="13">
    <location>
        <begin position="709"/>
        <end position="734"/>
    </location>
</feature>
<dbReference type="Gene3D" id="3.40.50.2300">
    <property type="match status" value="2"/>
</dbReference>